<dbReference type="InterPro" id="IPR032508">
    <property type="entry name" value="FecR_C"/>
</dbReference>
<proteinExistence type="predicted"/>
<accession>A0ABR9T2U9</accession>
<evidence type="ECO:0008006" key="6">
    <source>
        <dbReference type="Google" id="ProtNLM"/>
    </source>
</evidence>
<gene>
    <name evidence="4" type="ORF">C4F40_02545</name>
</gene>
<dbReference type="Gene3D" id="3.55.50.30">
    <property type="match status" value="1"/>
</dbReference>
<feature type="transmembrane region" description="Helical" evidence="1">
    <location>
        <begin position="84"/>
        <end position="103"/>
    </location>
</feature>
<keyword evidence="1" id="KW-0812">Transmembrane</keyword>
<dbReference type="PANTHER" id="PTHR30273:SF2">
    <property type="entry name" value="PROTEIN FECR"/>
    <property type="match status" value="1"/>
</dbReference>
<dbReference type="Gene3D" id="2.60.120.1440">
    <property type="match status" value="1"/>
</dbReference>
<comment type="caution">
    <text evidence="4">The sequence shown here is derived from an EMBL/GenBank/DDBJ whole genome shotgun (WGS) entry which is preliminary data.</text>
</comment>
<evidence type="ECO:0000259" key="2">
    <source>
        <dbReference type="Pfam" id="PF04773"/>
    </source>
</evidence>
<keyword evidence="1" id="KW-0472">Membrane</keyword>
<dbReference type="EMBL" id="PSKQ01000013">
    <property type="protein sequence ID" value="MBE8719605.1"/>
    <property type="molecule type" value="Genomic_DNA"/>
</dbReference>
<sequence>MMRNKIQNMIQSLWKGSMGKEDAKTLLNTLNEEELAIKKQLEKQFEEDSLPMLSRRQSDKLLQTIRDKAGIGIPTIKNKYPYKWLAAAAVLLLIGTIGILYQLQYVSSAEQEVLVTVGSSPINYNVHSGRDSMRHRMSDGSVVTLSPHTTIHYDSHYGLNNRAISLNGEGKFAVKRDTSLPFEVTANGFTTTALGTEFIVDGRQKDHTSVHLLSGKIMVHATVAAKMPIQDTYLLAGEVFHIDAKLRTALRSQAPSSPVSSAQKPAEQLTANNNRRINLRFDKEELTVVLQRIAAQFNTPIALDQEVPRTLTFTGEFAAADELMTILQTICLVNDLEQHWESEGNIIIRLKTAVLRNHADTIAIKSHPHN</sequence>
<evidence type="ECO:0000313" key="4">
    <source>
        <dbReference type="EMBL" id="MBE8719605.1"/>
    </source>
</evidence>
<evidence type="ECO:0000256" key="1">
    <source>
        <dbReference type="SAM" id="Phobius"/>
    </source>
</evidence>
<keyword evidence="1" id="KW-1133">Transmembrane helix</keyword>
<dbReference type="InterPro" id="IPR006860">
    <property type="entry name" value="FecR"/>
</dbReference>
<dbReference type="InterPro" id="IPR012373">
    <property type="entry name" value="Ferrdict_sens_TM"/>
</dbReference>
<dbReference type="PANTHER" id="PTHR30273">
    <property type="entry name" value="PERIPLASMIC SIGNAL SENSOR AND SIGMA FACTOR ACTIVATOR FECR-RELATED"/>
    <property type="match status" value="1"/>
</dbReference>
<dbReference type="Proteomes" id="UP000618319">
    <property type="component" value="Unassembled WGS sequence"/>
</dbReference>
<evidence type="ECO:0000313" key="5">
    <source>
        <dbReference type="Proteomes" id="UP000618319"/>
    </source>
</evidence>
<keyword evidence="5" id="KW-1185">Reference proteome</keyword>
<feature type="domain" description="FecR protein" evidence="2">
    <location>
        <begin position="133"/>
        <end position="217"/>
    </location>
</feature>
<name>A0ABR9T2U9_9SPHI</name>
<evidence type="ECO:0000259" key="3">
    <source>
        <dbReference type="Pfam" id="PF16344"/>
    </source>
</evidence>
<feature type="domain" description="Protein FecR C-terminal" evidence="3">
    <location>
        <begin position="279"/>
        <end position="348"/>
    </location>
</feature>
<organism evidence="4 5">
    <name type="scientific">Sphingobacterium pedocola</name>
    <dbReference type="NCBI Taxonomy" id="2082722"/>
    <lineage>
        <taxon>Bacteria</taxon>
        <taxon>Pseudomonadati</taxon>
        <taxon>Bacteroidota</taxon>
        <taxon>Sphingobacteriia</taxon>
        <taxon>Sphingobacteriales</taxon>
        <taxon>Sphingobacteriaceae</taxon>
        <taxon>Sphingobacterium</taxon>
    </lineage>
</organism>
<reference evidence="4 5" key="1">
    <citation type="submission" date="2018-02" db="EMBL/GenBank/DDBJ databases">
        <title>Sphingobacterium KA21.</title>
        <authorList>
            <person name="Vasarhelyi B.M."/>
            <person name="Deshmukh S."/>
            <person name="Balint B."/>
            <person name="Kukolya J."/>
        </authorList>
    </citation>
    <scope>NUCLEOTIDE SEQUENCE [LARGE SCALE GENOMIC DNA]</scope>
    <source>
        <strain evidence="4 5">Ka21</strain>
    </source>
</reference>
<dbReference type="Pfam" id="PF04773">
    <property type="entry name" value="FecR"/>
    <property type="match status" value="1"/>
</dbReference>
<dbReference type="RefSeq" id="WP_196938694.1">
    <property type="nucleotide sequence ID" value="NZ_MU158689.1"/>
</dbReference>
<dbReference type="Pfam" id="PF16344">
    <property type="entry name" value="FecR_C"/>
    <property type="match status" value="1"/>
</dbReference>
<protein>
    <recommendedName>
        <fullName evidence="6">FecR protein domain-containing protein</fullName>
    </recommendedName>
</protein>